<name>A0A939DPX6_9ALTE</name>
<dbReference type="PIRSF" id="PIRSF026631">
    <property type="entry name" value="UCP026631"/>
    <property type="match status" value="1"/>
</dbReference>
<dbReference type="InterPro" id="IPR014529">
    <property type="entry name" value="UCP026631"/>
</dbReference>
<feature type="transmembrane region" description="Helical" evidence="1">
    <location>
        <begin position="383"/>
        <end position="404"/>
    </location>
</feature>
<accession>A0A939DPX6</accession>
<sequence>MDKDPADTPWILLASEPGKWQKLSPIAILYFAERLIRQLASQFIYLLPALLVGYAQIRDNPGLWLPVLSALLTLVGLFAWLSFHYYRYRLYKGHLQIRSGVLHKKHLDLPFERIQNIKLEQPLYYRYSRHVCMLLDSAGSHKQEARIYALAQDFAERLKREILRQGGTTEGQQADKEADPAVTEQEKLLISRSVPDLVVHGITSNRIWIFLGGLAPFFDNLFALADEQLSRLGLDLDGLLNPAGQAWWQFGLYVVSLVFILMALLTLLSIAGSLIAFYGYRLTRSDDRYIRRSGLLTRHEVSMKLSRLQVIVRKQDWLDRLIGRINLKFEQLNANIEHTGAVAVSGKLMVPSIDEVQCQALIDDIYPSNQMAQIRYQGISRRFILRNGLLALLPFAGLTGILLFKGESQAMAVCASAYLLTLALIWQRWRRWGWAVDEEFVYLRKGLLGVDYYCFPFPKVQQTKFRQSIWMKPARLCSVTLVLASGGQTIPFLPEIDGRRLIDISLYQLERLKASWM</sequence>
<feature type="transmembrane region" description="Helical" evidence="1">
    <location>
        <begin position="63"/>
        <end position="83"/>
    </location>
</feature>
<evidence type="ECO:0000313" key="4">
    <source>
        <dbReference type="Proteomes" id="UP000664654"/>
    </source>
</evidence>
<feature type="transmembrane region" description="Helical" evidence="1">
    <location>
        <begin position="410"/>
        <end position="426"/>
    </location>
</feature>
<feature type="transmembrane region" description="Helical" evidence="1">
    <location>
        <begin position="245"/>
        <end position="278"/>
    </location>
</feature>
<evidence type="ECO:0000259" key="2">
    <source>
        <dbReference type="Pfam" id="PF03703"/>
    </source>
</evidence>
<organism evidence="3 4">
    <name type="scientific">Bowmanella dokdonensis</name>
    <dbReference type="NCBI Taxonomy" id="751969"/>
    <lineage>
        <taxon>Bacteria</taxon>
        <taxon>Pseudomonadati</taxon>
        <taxon>Pseudomonadota</taxon>
        <taxon>Gammaproteobacteria</taxon>
        <taxon>Alteromonadales</taxon>
        <taxon>Alteromonadaceae</taxon>
        <taxon>Bowmanella</taxon>
    </lineage>
</organism>
<dbReference type="Proteomes" id="UP000664654">
    <property type="component" value="Unassembled WGS sequence"/>
</dbReference>
<keyword evidence="1" id="KW-0812">Transmembrane</keyword>
<gene>
    <name evidence="3" type="ORF">J0A66_13260</name>
</gene>
<proteinExistence type="predicted"/>
<dbReference type="EMBL" id="JAFKCV010000007">
    <property type="protein sequence ID" value="MBN7826197.1"/>
    <property type="molecule type" value="Genomic_DNA"/>
</dbReference>
<comment type="caution">
    <text evidence="3">The sequence shown here is derived from an EMBL/GenBank/DDBJ whole genome shotgun (WGS) entry which is preliminary data.</text>
</comment>
<evidence type="ECO:0000313" key="3">
    <source>
        <dbReference type="EMBL" id="MBN7826197.1"/>
    </source>
</evidence>
<feature type="domain" description="YdbS-like PH" evidence="2">
    <location>
        <begin position="429"/>
        <end position="503"/>
    </location>
</feature>
<dbReference type="RefSeq" id="WP_206574312.1">
    <property type="nucleotide sequence ID" value="NZ_JAFKCV010000007.1"/>
</dbReference>
<dbReference type="InterPro" id="IPR005182">
    <property type="entry name" value="YdbS-like_PH"/>
</dbReference>
<reference evidence="3" key="1">
    <citation type="submission" date="2021-03" db="EMBL/GenBank/DDBJ databases">
        <title>novel species isolated from a fishpond in China.</title>
        <authorList>
            <person name="Lu H."/>
            <person name="Cai Z."/>
        </authorList>
    </citation>
    <scope>NUCLEOTIDE SEQUENCE</scope>
    <source>
        <strain evidence="3">JCM 30855</strain>
    </source>
</reference>
<dbReference type="PANTHER" id="PTHR34473:SF2">
    <property type="entry name" value="UPF0699 TRANSMEMBRANE PROTEIN YDBT"/>
    <property type="match status" value="1"/>
</dbReference>
<feature type="transmembrane region" description="Helical" evidence="1">
    <location>
        <begin position="207"/>
        <end position="225"/>
    </location>
</feature>
<keyword evidence="1" id="KW-0472">Membrane</keyword>
<protein>
    <submittedName>
        <fullName evidence="3">PH domain-containing protein</fullName>
    </submittedName>
</protein>
<dbReference type="Pfam" id="PF03703">
    <property type="entry name" value="bPH_2"/>
    <property type="match status" value="2"/>
</dbReference>
<evidence type="ECO:0000256" key="1">
    <source>
        <dbReference type="SAM" id="Phobius"/>
    </source>
</evidence>
<dbReference type="PANTHER" id="PTHR34473">
    <property type="entry name" value="UPF0699 TRANSMEMBRANE PROTEIN YDBS"/>
    <property type="match status" value="1"/>
</dbReference>
<dbReference type="AlphaFoldDB" id="A0A939DPX6"/>
<keyword evidence="4" id="KW-1185">Reference proteome</keyword>
<feature type="domain" description="YdbS-like PH" evidence="2">
    <location>
        <begin position="86"/>
        <end position="162"/>
    </location>
</feature>
<keyword evidence="1" id="KW-1133">Transmembrane helix</keyword>
<feature type="transmembrane region" description="Helical" evidence="1">
    <location>
        <begin position="39"/>
        <end position="57"/>
    </location>
</feature>